<dbReference type="InterPro" id="IPR008753">
    <property type="entry name" value="Peptidase_M13_N"/>
</dbReference>
<comment type="cofactor">
    <cofactor evidence="1">
        <name>Zn(2+)</name>
        <dbReference type="ChEBI" id="CHEBI:29105"/>
    </cofactor>
</comment>
<evidence type="ECO:0000256" key="4">
    <source>
        <dbReference type="ARBA" id="ARBA00022723"/>
    </source>
</evidence>
<dbReference type="Pfam" id="PF05649">
    <property type="entry name" value="Peptidase_M13_N"/>
    <property type="match status" value="1"/>
</dbReference>
<dbReference type="SUPFAM" id="SSF55486">
    <property type="entry name" value="Metalloproteases ('zincins'), catalytic domain"/>
    <property type="match status" value="1"/>
</dbReference>
<dbReference type="InterPro" id="IPR000718">
    <property type="entry name" value="Peptidase_M13"/>
</dbReference>
<evidence type="ECO:0000256" key="2">
    <source>
        <dbReference type="ARBA" id="ARBA00007357"/>
    </source>
</evidence>
<dbReference type="InterPro" id="IPR024079">
    <property type="entry name" value="MetalloPept_cat_dom_sf"/>
</dbReference>
<dbReference type="AlphaFoldDB" id="A0A6T9YKD5"/>
<dbReference type="InterPro" id="IPR042089">
    <property type="entry name" value="Peptidase_M13_dom_2"/>
</dbReference>
<keyword evidence="5" id="KW-0378">Hydrolase</keyword>
<evidence type="ECO:0000256" key="7">
    <source>
        <dbReference type="ARBA" id="ARBA00023049"/>
    </source>
</evidence>
<proteinExistence type="inferred from homology"/>
<dbReference type="PANTHER" id="PTHR11733">
    <property type="entry name" value="ZINC METALLOPROTEASE FAMILY M13 NEPRILYSIN-RELATED"/>
    <property type="match status" value="1"/>
</dbReference>
<evidence type="ECO:0008006" key="11">
    <source>
        <dbReference type="Google" id="ProtNLM"/>
    </source>
</evidence>
<dbReference type="Pfam" id="PF01431">
    <property type="entry name" value="Peptidase_M13"/>
    <property type="match status" value="1"/>
</dbReference>
<evidence type="ECO:0000256" key="6">
    <source>
        <dbReference type="ARBA" id="ARBA00022833"/>
    </source>
</evidence>
<dbReference type="GO" id="GO:0004222">
    <property type="term" value="F:metalloendopeptidase activity"/>
    <property type="evidence" value="ECO:0007669"/>
    <property type="project" value="InterPro"/>
</dbReference>
<evidence type="ECO:0000256" key="1">
    <source>
        <dbReference type="ARBA" id="ARBA00001947"/>
    </source>
</evidence>
<evidence type="ECO:0000313" key="10">
    <source>
        <dbReference type="EMBL" id="CAD9580298.1"/>
    </source>
</evidence>
<protein>
    <recommendedName>
        <fullName evidence="11">Endothelin-converting enzyme 1</fullName>
    </recommendedName>
</protein>
<name>A0A6T9YKD5_BIGNA</name>
<dbReference type="InterPro" id="IPR018497">
    <property type="entry name" value="Peptidase_M13_C"/>
</dbReference>
<dbReference type="GO" id="GO:0016485">
    <property type="term" value="P:protein processing"/>
    <property type="evidence" value="ECO:0007669"/>
    <property type="project" value="TreeGrafter"/>
</dbReference>
<keyword evidence="4" id="KW-0479">Metal-binding</keyword>
<keyword evidence="7" id="KW-0482">Metalloprotease</keyword>
<evidence type="ECO:0000256" key="3">
    <source>
        <dbReference type="ARBA" id="ARBA00022670"/>
    </source>
</evidence>
<dbReference type="CDD" id="cd08662">
    <property type="entry name" value="M13"/>
    <property type="match status" value="1"/>
</dbReference>
<dbReference type="PRINTS" id="PR00786">
    <property type="entry name" value="NEPRILYSIN"/>
</dbReference>
<feature type="domain" description="Peptidase M13 C-terminal" evidence="8">
    <location>
        <begin position="497"/>
        <end position="706"/>
    </location>
</feature>
<reference evidence="10" key="1">
    <citation type="submission" date="2021-01" db="EMBL/GenBank/DDBJ databases">
        <authorList>
            <person name="Corre E."/>
            <person name="Pelletier E."/>
            <person name="Niang G."/>
            <person name="Scheremetjew M."/>
            <person name="Finn R."/>
            <person name="Kale V."/>
            <person name="Holt S."/>
            <person name="Cochrane G."/>
            <person name="Meng A."/>
            <person name="Brown T."/>
            <person name="Cohen L."/>
        </authorList>
    </citation>
    <scope>NUCLEOTIDE SEQUENCE</scope>
    <source>
        <strain evidence="10">CCMP1258.1</strain>
    </source>
</reference>
<keyword evidence="6" id="KW-0862">Zinc</keyword>
<evidence type="ECO:0000259" key="9">
    <source>
        <dbReference type="Pfam" id="PF05649"/>
    </source>
</evidence>
<dbReference type="EMBL" id="HBHA01001611">
    <property type="protein sequence ID" value="CAD9580298.1"/>
    <property type="molecule type" value="Transcribed_RNA"/>
</dbReference>
<evidence type="ECO:0000256" key="5">
    <source>
        <dbReference type="ARBA" id="ARBA00022801"/>
    </source>
</evidence>
<comment type="similarity">
    <text evidence="2">Belongs to the peptidase M13 family.</text>
</comment>
<dbReference type="Gene3D" id="1.10.1380.10">
    <property type="entry name" value="Neutral endopeptidase , domain2"/>
    <property type="match status" value="1"/>
</dbReference>
<feature type="domain" description="Peptidase M13 N-terminal" evidence="9">
    <location>
        <begin position="53"/>
        <end position="440"/>
    </location>
</feature>
<accession>A0A6T9YKD5</accession>
<gene>
    <name evidence="10" type="ORF">BIGN1055_LOCUS1021</name>
</gene>
<dbReference type="GO" id="GO:0046872">
    <property type="term" value="F:metal ion binding"/>
    <property type="evidence" value="ECO:0007669"/>
    <property type="project" value="UniProtKB-KW"/>
</dbReference>
<dbReference type="Gene3D" id="3.40.390.10">
    <property type="entry name" value="Collagenase (Catalytic Domain)"/>
    <property type="match status" value="1"/>
</dbReference>
<organism evidence="10">
    <name type="scientific">Bigelowiella natans</name>
    <name type="common">Pedinomonas minutissima</name>
    <name type="synonym">Chlorarachnion sp. (strain CCMP621)</name>
    <dbReference type="NCBI Taxonomy" id="227086"/>
    <lineage>
        <taxon>Eukaryota</taxon>
        <taxon>Sar</taxon>
        <taxon>Rhizaria</taxon>
        <taxon>Cercozoa</taxon>
        <taxon>Chlorarachniophyceae</taxon>
        <taxon>Bigelowiella</taxon>
    </lineage>
</organism>
<dbReference type="PROSITE" id="PS51885">
    <property type="entry name" value="NEPRILYSIN"/>
    <property type="match status" value="1"/>
</dbReference>
<dbReference type="PANTHER" id="PTHR11733:SF167">
    <property type="entry name" value="FI17812P1-RELATED"/>
    <property type="match status" value="1"/>
</dbReference>
<sequence>MLHILFLVGSAHALMRSPQKGMTYNEVQGCSLGSQADMLQAINGKTDGQTDACEDFYQHACGGWMSAPENAIPSDRSSWGTFHALGKKNQLVVQEILSEKSMGAPHMYYRSCMDAEAIDKADKAPMEMLLRNVGLSFGTADDSTGSWTAGDYKLLQKDMCSMYMVGTAAFWSVGVGTVPDDPKKKEVGLSQGGLSLPRSMLAKGSSSTKHEKLKKHIADSFQLLEGGNSDMKMAADIVKLEMDIADVMLDEVSLRDPKKTFNPMSVASFQEGGPEKKYQMKFPWQDHLDCIYGKGKVKNVDVATPSYFNKIESVLESHSKKTVAKYLKWKVFSAHYTHLSKRFYDEAFSMSKALGGAEEEPKREEVCASRTEGAWGDYVSRAFVEKIGFDEQDRTTAKKMIHHIKNAFIKNLATNEWMTPETKAKAKKKCLAIKEKIGYPDYINNVTYLEEKYQGVTSEGAYFDNHMSSVRAGVQRGIKDLDKPVSQEWDMDMSTVNAYYDPSRNEIVFPSGILQAPFFNKEYHMAYNFGAIGVVMGHEMSHGFDDQGRLFDETGKMVDWWDKKDEVNFKARAGCISEQYGSYKVKGETQDCSVNGNLTLGENIADNGGVHLAFQAYTAMTTNKNSFDACTPQLSLIQMENSTITNEITPEKLYFYGFAQVWCSKTKPSAAEMQVKTDPHSPAEWRVKGTTHNSEVFEQSFGCSPNKDKCAVW</sequence>
<dbReference type="GO" id="GO:0005886">
    <property type="term" value="C:plasma membrane"/>
    <property type="evidence" value="ECO:0007669"/>
    <property type="project" value="TreeGrafter"/>
</dbReference>
<evidence type="ECO:0000259" key="8">
    <source>
        <dbReference type="Pfam" id="PF01431"/>
    </source>
</evidence>
<keyword evidence="3" id="KW-0645">Protease</keyword>